<accession>A0A2A2ED23</accession>
<evidence type="ECO:0000313" key="2">
    <source>
        <dbReference type="Proteomes" id="UP000217986"/>
    </source>
</evidence>
<protein>
    <submittedName>
        <fullName evidence="1">Uncharacterized protein</fullName>
    </submittedName>
</protein>
<evidence type="ECO:0000313" key="1">
    <source>
        <dbReference type="EMBL" id="PAU66903.1"/>
    </source>
</evidence>
<proteinExistence type="predicted"/>
<name>A0A2A2ED23_9BIFI</name>
<sequence>MAHDGTREAVREGLPVGAAFVERAHGIADGLNGRAMDWTELPVGGCFRINDMGDCVTAESWDEVWEGHRLEEQAWMLCANGRYPAADVEAMTPEGIRAAYDDPDFQPDCAFYTERYDWDVEADQAEADAVPAGAFRPGALMRCGALTPWCQGATLSFCVHGPCVETTVLDVV</sequence>
<dbReference type="OrthoDB" id="9814944at2"/>
<gene>
    <name evidence="1" type="ORF">B1400_1738</name>
</gene>
<reference evidence="1 2" key="1">
    <citation type="journal article" date="2017" name="ISME J.">
        <title>Unveiling bifidobacterial biogeography across the mammalian branch of the tree of life.</title>
        <authorList>
            <person name="Milani C."/>
            <person name="Mangifesta M."/>
            <person name="Mancabelli L."/>
            <person name="Lugli G.A."/>
            <person name="James K."/>
            <person name="Duranti S."/>
            <person name="Turroni F."/>
            <person name="Ferrario C."/>
            <person name="Ossiprandi M.C."/>
            <person name="van Sinderen D."/>
            <person name="Ventura M."/>
        </authorList>
    </citation>
    <scope>NUCLEOTIDE SEQUENCE [LARGE SCALE GENOMIC DNA]</scope>
    <source>
        <strain evidence="1 2">70</strain>
    </source>
</reference>
<keyword evidence="2" id="KW-1185">Reference proteome</keyword>
<comment type="caution">
    <text evidence="1">The sequence shown here is derived from an EMBL/GenBank/DDBJ whole genome shotgun (WGS) entry which is preliminary data.</text>
</comment>
<dbReference type="EMBL" id="MVOG01000050">
    <property type="protein sequence ID" value="PAU66903.1"/>
    <property type="molecule type" value="Genomic_DNA"/>
</dbReference>
<dbReference type="RefSeq" id="WP_095614035.1">
    <property type="nucleotide sequence ID" value="NZ_MVOG01000050.1"/>
</dbReference>
<organism evidence="1 2">
    <name type="scientific">Bifidobacterium italicum</name>
    <dbReference type="NCBI Taxonomy" id="1960968"/>
    <lineage>
        <taxon>Bacteria</taxon>
        <taxon>Bacillati</taxon>
        <taxon>Actinomycetota</taxon>
        <taxon>Actinomycetes</taxon>
        <taxon>Bifidobacteriales</taxon>
        <taxon>Bifidobacteriaceae</taxon>
        <taxon>Bifidobacterium</taxon>
    </lineage>
</organism>
<dbReference type="Proteomes" id="UP000217986">
    <property type="component" value="Unassembled WGS sequence"/>
</dbReference>
<dbReference type="AlphaFoldDB" id="A0A2A2ED23"/>